<gene>
    <name evidence="2" type="ORF">CCACVL1_29309</name>
</gene>
<dbReference type="AlphaFoldDB" id="A0A1R3G299"/>
<keyword evidence="3" id="KW-1185">Reference proteome</keyword>
<name>A0A1R3G299_COCAP</name>
<feature type="compositionally biased region" description="Basic and acidic residues" evidence="1">
    <location>
        <begin position="12"/>
        <end position="29"/>
    </location>
</feature>
<feature type="compositionally biased region" description="Basic and acidic residues" evidence="1">
    <location>
        <begin position="45"/>
        <end position="58"/>
    </location>
</feature>
<proteinExistence type="predicted"/>
<comment type="caution">
    <text evidence="2">The sequence shown here is derived from an EMBL/GenBank/DDBJ whole genome shotgun (WGS) entry which is preliminary data.</text>
</comment>
<dbReference type="Gramene" id="OMO52189">
    <property type="protein sequence ID" value="OMO52189"/>
    <property type="gene ID" value="CCACVL1_29309"/>
</dbReference>
<sequence>MTVTESLIGFEMAEKTNTPKEKSKWKVGEDHEDLSEGGLGKYLPRRRESPSKERDKKKNPLACFLYEGPTPSKGLSQAI</sequence>
<feature type="region of interest" description="Disordered" evidence="1">
    <location>
        <begin position="1"/>
        <end position="79"/>
    </location>
</feature>
<evidence type="ECO:0000313" key="2">
    <source>
        <dbReference type="EMBL" id="OMO52189.1"/>
    </source>
</evidence>
<accession>A0A1R3G299</accession>
<evidence type="ECO:0000313" key="3">
    <source>
        <dbReference type="Proteomes" id="UP000188268"/>
    </source>
</evidence>
<dbReference type="Proteomes" id="UP000188268">
    <property type="component" value="Unassembled WGS sequence"/>
</dbReference>
<dbReference type="EMBL" id="AWWV01015544">
    <property type="protein sequence ID" value="OMO52189.1"/>
    <property type="molecule type" value="Genomic_DNA"/>
</dbReference>
<organism evidence="2 3">
    <name type="scientific">Corchorus capsularis</name>
    <name type="common">Jute</name>
    <dbReference type="NCBI Taxonomy" id="210143"/>
    <lineage>
        <taxon>Eukaryota</taxon>
        <taxon>Viridiplantae</taxon>
        <taxon>Streptophyta</taxon>
        <taxon>Embryophyta</taxon>
        <taxon>Tracheophyta</taxon>
        <taxon>Spermatophyta</taxon>
        <taxon>Magnoliopsida</taxon>
        <taxon>eudicotyledons</taxon>
        <taxon>Gunneridae</taxon>
        <taxon>Pentapetalae</taxon>
        <taxon>rosids</taxon>
        <taxon>malvids</taxon>
        <taxon>Malvales</taxon>
        <taxon>Malvaceae</taxon>
        <taxon>Grewioideae</taxon>
        <taxon>Apeibeae</taxon>
        <taxon>Corchorus</taxon>
    </lineage>
</organism>
<evidence type="ECO:0000256" key="1">
    <source>
        <dbReference type="SAM" id="MobiDB-lite"/>
    </source>
</evidence>
<protein>
    <submittedName>
        <fullName evidence="2">Uncharacterized protein</fullName>
    </submittedName>
</protein>
<reference evidence="2 3" key="1">
    <citation type="submission" date="2013-09" db="EMBL/GenBank/DDBJ databases">
        <title>Corchorus capsularis genome sequencing.</title>
        <authorList>
            <person name="Alam M."/>
            <person name="Haque M.S."/>
            <person name="Islam M.S."/>
            <person name="Emdad E.M."/>
            <person name="Islam M.M."/>
            <person name="Ahmed B."/>
            <person name="Halim A."/>
            <person name="Hossen Q.M.M."/>
            <person name="Hossain M.Z."/>
            <person name="Ahmed R."/>
            <person name="Khan M.M."/>
            <person name="Islam R."/>
            <person name="Rashid M.M."/>
            <person name="Khan S.A."/>
            <person name="Rahman M.S."/>
            <person name="Alam M."/>
        </authorList>
    </citation>
    <scope>NUCLEOTIDE SEQUENCE [LARGE SCALE GENOMIC DNA]</scope>
    <source>
        <strain evidence="3">cv. CVL-1</strain>
        <tissue evidence="2">Whole seedling</tissue>
    </source>
</reference>